<evidence type="ECO:0000256" key="1">
    <source>
        <dbReference type="ARBA" id="ARBA00008072"/>
    </source>
</evidence>
<dbReference type="InterPro" id="IPR011032">
    <property type="entry name" value="GroES-like_sf"/>
</dbReference>
<sequence>MATMKAIKILPNHTAEVQETSIPKVRDDCVLVRVKAVAVNPSDAKHIDRLASGGETVGIDLCGTIEEVGCNVSRPWKKGDRIATLSHGGNSGRHEEGAFGEYALSKGDLGLRVPPFLSDTEAAALPQAVNTCAQGLYQFLGLPLPDSSIEVIPSAADPPQWALIYGASTSTGTLAIQFARLSGFRVLAICSPHNFDLVVSRGAEKAFDYRTTTCAQDIRDYTSDNLQHVFDCISSSSSAAICEASISSRGGAIACVLPVKYSRPEIKTKKLLGYTSFGEPFTKFGVHTPAKPEDVAFARKFFELAEKLLESKLIKPHPIQLGQGSWQGVLDGIDKLRKGLVSGAKLVYSVE</sequence>
<dbReference type="PANTHER" id="PTHR45348">
    <property type="entry name" value="HYPOTHETICAL OXIDOREDUCTASE (EUROFUNG)"/>
    <property type="match status" value="1"/>
</dbReference>
<name>A0A2V1DVA1_9PLEO</name>
<comment type="similarity">
    <text evidence="1">Belongs to the zinc-containing alcohol dehydrogenase family.</text>
</comment>
<evidence type="ECO:0000256" key="2">
    <source>
        <dbReference type="ARBA" id="ARBA00011245"/>
    </source>
</evidence>
<dbReference type="InterPro" id="IPR036291">
    <property type="entry name" value="NAD(P)-bd_dom_sf"/>
</dbReference>
<dbReference type="OrthoDB" id="48317at2759"/>
<dbReference type="InterPro" id="IPR013154">
    <property type="entry name" value="ADH-like_N"/>
</dbReference>
<dbReference type="CDD" id="cd08249">
    <property type="entry name" value="enoyl_reductase_like"/>
    <property type="match status" value="1"/>
</dbReference>
<dbReference type="EMBL" id="KZ805347">
    <property type="protein sequence ID" value="PVI02101.1"/>
    <property type="molecule type" value="Genomic_DNA"/>
</dbReference>
<dbReference type="GO" id="GO:0016651">
    <property type="term" value="F:oxidoreductase activity, acting on NAD(P)H"/>
    <property type="evidence" value="ECO:0007669"/>
    <property type="project" value="InterPro"/>
</dbReference>
<protein>
    <submittedName>
        <fullName evidence="5">Oxidoreductase-like protein</fullName>
    </submittedName>
</protein>
<dbReference type="Gene3D" id="3.40.50.720">
    <property type="entry name" value="NAD(P)-binding Rossmann-like Domain"/>
    <property type="match status" value="1"/>
</dbReference>
<comment type="subunit">
    <text evidence="2">Monomer.</text>
</comment>
<dbReference type="Proteomes" id="UP000244855">
    <property type="component" value="Unassembled WGS sequence"/>
</dbReference>
<dbReference type="SUPFAM" id="SSF50129">
    <property type="entry name" value="GroES-like"/>
    <property type="match status" value="1"/>
</dbReference>
<keyword evidence="6" id="KW-1185">Reference proteome</keyword>
<evidence type="ECO:0000259" key="4">
    <source>
        <dbReference type="SMART" id="SM00829"/>
    </source>
</evidence>
<proteinExistence type="inferred from homology"/>
<dbReference type="InterPro" id="IPR047122">
    <property type="entry name" value="Trans-enoyl_RdTase-like"/>
</dbReference>
<dbReference type="SMART" id="SM00829">
    <property type="entry name" value="PKS_ER"/>
    <property type="match status" value="1"/>
</dbReference>
<evidence type="ECO:0000313" key="6">
    <source>
        <dbReference type="Proteomes" id="UP000244855"/>
    </source>
</evidence>
<dbReference type="Gene3D" id="3.90.180.10">
    <property type="entry name" value="Medium-chain alcohol dehydrogenases, catalytic domain"/>
    <property type="match status" value="1"/>
</dbReference>
<feature type="domain" description="Enoyl reductase (ER)" evidence="4">
    <location>
        <begin position="8"/>
        <end position="341"/>
    </location>
</feature>
<evidence type="ECO:0000256" key="3">
    <source>
        <dbReference type="ARBA" id="ARBA00023002"/>
    </source>
</evidence>
<dbReference type="SUPFAM" id="SSF51735">
    <property type="entry name" value="NAD(P)-binding Rossmann-fold domains"/>
    <property type="match status" value="1"/>
</dbReference>
<dbReference type="Pfam" id="PF00107">
    <property type="entry name" value="ADH_zinc_N"/>
    <property type="match status" value="1"/>
</dbReference>
<keyword evidence="3" id="KW-0560">Oxidoreductase</keyword>
<accession>A0A2V1DVA1</accession>
<dbReference type="STRING" id="97972.A0A2V1DVA1"/>
<dbReference type="PANTHER" id="PTHR45348:SF2">
    <property type="entry name" value="ZINC-TYPE ALCOHOL DEHYDROGENASE-LIKE PROTEIN C2E1P3.01"/>
    <property type="match status" value="1"/>
</dbReference>
<gene>
    <name evidence="5" type="ORF">DM02DRAFT_523660</name>
</gene>
<dbReference type="InterPro" id="IPR013149">
    <property type="entry name" value="ADH-like_C"/>
</dbReference>
<dbReference type="InterPro" id="IPR020843">
    <property type="entry name" value="ER"/>
</dbReference>
<dbReference type="AlphaFoldDB" id="A0A2V1DVA1"/>
<evidence type="ECO:0000313" key="5">
    <source>
        <dbReference type="EMBL" id="PVI02101.1"/>
    </source>
</evidence>
<reference evidence="5 6" key="1">
    <citation type="journal article" date="2018" name="Sci. Rep.">
        <title>Comparative genomics provides insights into the lifestyle and reveals functional heterogeneity of dark septate endophytic fungi.</title>
        <authorList>
            <person name="Knapp D.G."/>
            <person name="Nemeth J.B."/>
            <person name="Barry K."/>
            <person name="Hainaut M."/>
            <person name="Henrissat B."/>
            <person name="Johnson J."/>
            <person name="Kuo A."/>
            <person name="Lim J.H.P."/>
            <person name="Lipzen A."/>
            <person name="Nolan M."/>
            <person name="Ohm R.A."/>
            <person name="Tamas L."/>
            <person name="Grigoriev I.V."/>
            <person name="Spatafora J.W."/>
            <person name="Nagy L.G."/>
            <person name="Kovacs G.M."/>
        </authorList>
    </citation>
    <scope>NUCLEOTIDE SEQUENCE [LARGE SCALE GENOMIC DNA]</scope>
    <source>
        <strain evidence="5 6">DSE2036</strain>
    </source>
</reference>
<organism evidence="5 6">
    <name type="scientific">Periconia macrospinosa</name>
    <dbReference type="NCBI Taxonomy" id="97972"/>
    <lineage>
        <taxon>Eukaryota</taxon>
        <taxon>Fungi</taxon>
        <taxon>Dikarya</taxon>
        <taxon>Ascomycota</taxon>
        <taxon>Pezizomycotina</taxon>
        <taxon>Dothideomycetes</taxon>
        <taxon>Pleosporomycetidae</taxon>
        <taxon>Pleosporales</taxon>
        <taxon>Massarineae</taxon>
        <taxon>Periconiaceae</taxon>
        <taxon>Periconia</taxon>
    </lineage>
</organism>
<dbReference type="Pfam" id="PF08240">
    <property type="entry name" value="ADH_N"/>
    <property type="match status" value="1"/>
</dbReference>